<name>A0A0A2LLT0_9FLAO</name>
<accession>A0A0A2LLT0</accession>
<gene>
    <name evidence="2" type="ORF">Q763_10170</name>
</gene>
<evidence type="ECO:0000313" key="2">
    <source>
        <dbReference type="EMBL" id="KGO80884.1"/>
    </source>
</evidence>
<keyword evidence="3" id="KW-1185">Reference proteome</keyword>
<dbReference type="RefSeq" id="WP_035133732.1">
    <property type="nucleotide sequence ID" value="NZ_JRLV01000009.1"/>
</dbReference>
<reference evidence="2 3" key="1">
    <citation type="submission" date="2013-09" db="EMBL/GenBank/DDBJ databases">
        <authorList>
            <person name="Zeng Z."/>
            <person name="Chen C."/>
        </authorList>
    </citation>
    <scope>NUCLEOTIDE SEQUENCE [LARGE SCALE GENOMIC DNA]</scope>
    <source>
        <strain evidence="2 3">F44-8</strain>
    </source>
</reference>
<dbReference type="EMBL" id="JRLV01000009">
    <property type="protein sequence ID" value="KGO80884.1"/>
    <property type="molecule type" value="Genomic_DNA"/>
</dbReference>
<keyword evidence="1" id="KW-0472">Membrane</keyword>
<comment type="caution">
    <text evidence="2">The sequence shown here is derived from an EMBL/GenBank/DDBJ whole genome shotgun (WGS) entry which is preliminary data.</text>
</comment>
<organism evidence="2 3">
    <name type="scientific">Flavobacterium beibuense F44-8</name>
    <dbReference type="NCBI Taxonomy" id="1406840"/>
    <lineage>
        <taxon>Bacteria</taxon>
        <taxon>Pseudomonadati</taxon>
        <taxon>Bacteroidota</taxon>
        <taxon>Flavobacteriia</taxon>
        <taxon>Flavobacteriales</taxon>
        <taxon>Flavobacteriaceae</taxon>
        <taxon>Flavobacterium</taxon>
    </lineage>
</organism>
<keyword evidence="1" id="KW-1133">Transmembrane helix</keyword>
<keyword evidence="1" id="KW-0812">Transmembrane</keyword>
<dbReference type="eggNOG" id="ENOG502ZZFQ">
    <property type="taxonomic scope" value="Bacteria"/>
</dbReference>
<dbReference type="Proteomes" id="UP000030129">
    <property type="component" value="Unassembled WGS sequence"/>
</dbReference>
<dbReference type="AlphaFoldDB" id="A0A0A2LLT0"/>
<sequence length="84" mass="9707">MKLFSLLLSVIMFFVSLYFFSIQLGSIDSLNDVIYISLLVTLMAICVVGVIINWDILKKKKKNKENVILFVSNSFSRKEKKNKK</sequence>
<dbReference type="STRING" id="1406840.Q763_10170"/>
<evidence type="ECO:0000256" key="1">
    <source>
        <dbReference type="SAM" id="Phobius"/>
    </source>
</evidence>
<feature type="transmembrane region" description="Helical" evidence="1">
    <location>
        <begin position="7"/>
        <end position="27"/>
    </location>
</feature>
<protein>
    <submittedName>
        <fullName evidence="2">Uncharacterized protein</fullName>
    </submittedName>
</protein>
<proteinExistence type="predicted"/>
<feature type="transmembrane region" description="Helical" evidence="1">
    <location>
        <begin position="33"/>
        <end position="54"/>
    </location>
</feature>
<evidence type="ECO:0000313" key="3">
    <source>
        <dbReference type="Proteomes" id="UP000030129"/>
    </source>
</evidence>